<gene>
    <name evidence="1" type="ORF">METZ01_LOCUS270615</name>
</gene>
<organism evidence="1">
    <name type="scientific">marine metagenome</name>
    <dbReference type="NCBI Taxonomy" id="408172"/>
    <lineage>
        <taxon>unclassified sequences</taxon>
        <taxon>metagenomes</taxon>
        <taxon>ecological metagenomes</taxon>
    </lineage>
</organism>
<sequence>MLSISGELVKNFSTITDQLKTLQNDNDFYQFIKLSDKIINEYVNFSTGRLEKIIMKNKRLAESESSKHNDKQIREEYIKIKSESSNKEFI</sequence>
<dbReference type="EMBL" id="UINC01077545">
    <property type="protein sequence ID" value="SVC17761.1"/>
    <property type="molecule type" value="Genomic_DNA"/>
</dbReference>
<feature type="non-terminal residue" evidence="1">
    <location>
        <position position="90"/>
    </location>
</feature>
<dbReference type="AlphaFoldDB" id="A0A382K522"/>
<name>A0A382K522_9ZZZZ</name>
<accession>A0A382K522</accession>
<proteinExistence type="predicted"/>
<evidence type="ECO:0000313" key="1">
    <source>
        <dbReference type="EMBL" id="SVC17761.1"/>
    </source>
</evidence>
<reference evidence="1" key="1">
    <citation type="submission" date="2018-05" db="EMBL/GenBank/DDBJ databases">
        <authorList>
            <person name="Lanie J.A."/>
            <person name="Ng W.-L."/>
            <person name="Kazmierczak K.M."/>
            <person name="Andrzejewski T.M."/>
            <person name="Davidsen T.M."/>
            <person name="Wayne K.J."/>
            <person name="Tettelin H."/>
            <person name="Glass J.I."/>
            <person name="Rusch D."/>
            <person name="Podicherti R."/>
            <person name="Tsui H.-C.T."/>
            <person name="Winkler M.E."/>
        </authorList>
    </citation>
    <scope>NUCLEOTIDE SEQUENCE</scope>
</reference>
<protein>
    <submittedName>
        <fullName evidence="1">Uncharacterized protein</fullName>
    </submittedName>
</protein>